<proteinExistence type="predicted"/>
<dbReference type="EMBL" id="CDMZ01004899">
    <property type="protein sequence ID" value="CEM51273.1"/>
    <property type="molecule type" value="Genomic_DNA"/>
</dbReference>
<evidence type="ECO:0000313" key="1">
    <source>
        <dbReference type="EMBL" id="CEM51273.1"/>
    </source>
</evidence>
<feature type="non-terminal residue" evidence="1">
    <location>
        <position position="201"/>
    </location>
</feature>
<gene>
    <name evidence="1" type="ORF">Cvel_35241</name>
</gene>
<dbReference type="AlphaFoldDB" id="A0A0G4I2V4"/>
<organism evidence="1">
    <name type="scientific">Chromera velia CCMP2878</name>
    <dbReference type="NCBI Taxonomy" id="1169474"/>
    <lineage>
        <taxon>Eukaryota</taxon>
        <taxon>Sar</taxon>
        <taxon>Alveolata</taxon>
        <taxon>Colpodellida</taxon>
        <taxon>Chromeraceae</taxon>
        <taxon>Chromera</taxon>
    </lineage>
</organism>
<accession>A0A0G4I2V4</accession>
<protein>
    <submittedName>
        <fullName evidence="1">Uncharacterized protein</fullName>
    </submittedName>
</protein>
<reference evidence="1" key="1">
    <citation type="submission" date="2014-11" db="EMBL/GenBank/DDBJ databases">
        <authorList>
            <person name="Otto D Thomas"/>
            <person name="Naeem Raeece"/>
        </authorList>
    </citation>
    <scope>NUCLEOTIDE SEQUENCE</scope>
</reference>
<name>A0A0G4I2V4_9ALVE</name>
<sequence>MPRQMSDDLLGTPEPLPAGWPLRLPSEHPAAVYADQRSAWSALHERGRSGFLGDETAGVLLSQIEASLIAIVNSAMQAVDDRISHAECKTTIRGTAERATTAPFMLLGFQWNQTNKGRFGRRRAKQWSREQQEASSQKFYEAYAPVRSLCEDLRREFYGWGDPEADTLDINLWPFASAALAVSAGHSGHLTLSLGGATLKV</sequence>